<dbReference type="GO" id="GO:0005829">
    <property type="term" value="C:cytosol"/>
    <property type="evidence" value="ECO:0007669"/>
    <property type="project" value="TreeGrafter"/>
</dbReference>
<keyword evidence="2" id="KW-0805">Transcription regulation</keyword>
<dbReference type="RefSeq" id="WP_116384475.1">
    <property type="nucleotide sequence ID" value="NZ_LS483234.1"/>
</dbReference>
<evidence type="ECO:0000256" key="4">
    <source>
        <dbReference type="ARBA" id="ARBA00023163"/>
    </source>
</evidence>
<proteinExistence type="inferred from homology"/>
<dbReference type="SUPFAM" id="SSF46785">
    <property type="entry name" value="Winged helix' DNA-binding domain"/>
    <property type="match status" value="1"/>
</dbReference>
<comment type="similarity">
    <text evidence="1">Belongs to the LysR transcriptional regulatory family.</text>
</comment>
<dbReference type="SUPFAM" id="SSF53850">
    <property type="entry name" value="Periplasmic binding protein-like II"/>
    <property type="match status" value="1"/>
</dbReference>
<keyword evidence="4" id="KW-0804">Transcription</keyword>
<name>A0A375JB88_9BURK</name>
<dbReference type="Pfam" id="PF03466">
    <property type="entry name" value="LysR_substrate"/>
    <property type="match status" value="1"/>
</dbReference>
<dbReference type="Gene3D" id="3.40.190.290">
    <property type="match status" value="1"/>
</dbReference>
<dbReference type="PANTHER" id="PTHR30419">
    <property type="entry name" value="HTH-TYPE TRANSCRIPTIONAL REGULATOR YBHD"/>
    <property type="match status" value="1"/>
</dbReference>
<dbReference type="InterPro" id="IPR050950">
    <property type="entry name" value="HTH-type_LysR_regulators"/>
</dbReference>
<evidence type="ECO:0000313" key="6">
    <source>
        <dbReference type="EMBL" id="SPS01841.1"/>
    </source>
</evidence>
<evidence type="ECO:0000256" key="2">
    <source>
        <dbReference type="ARBA" id="ARBA00023015"/>
    </source>
</evidence>
<feature type="domain" description="HTH lysR-type" evidence="5">
    <location>
        <begin position="18"/>
        <end position="70"/>
    </location>
</feature>
<dbReference type="Gene3D" id="1.10.10.10">
    <property type="entry name" value="Winged helix-like DNA-binding domain superfamily/Winged helix DNA-binding domain"/>
    <property type="match status" value="1"/>
</dbReference>
<dbReference type="GO" id="GO:0003700">
    <property type="term" value="F:DNA-binding transcription factor activity"/>
    <property type="evidence" value="ECO:0007669"/>
    <property type="project" value="InterPro"/>
</dbReference>
<dbReference type="InterPro" id="IPR000847">
    <property type="entry name" value="LysR_HTH_N"/>
</dbReference>
<gene>
    <name evidence="6" type="primary">lysR</name>
    <name evidence="6" type="ORF">CBM2634_B60257</name>
</gene>
<dbReference type="Pfam" id="PF00126">
    <property type="entry name" value="HTH_1"/>
    <property type="match status" value="1"/>
</dbReference>
<dbReference type="GO" id="GO:0003677">
    <property type="term" value="F:DNA binding"/>
    <property type="evidence" value="ECO:0007669"/>
    <property type="project" value="UniProtKB-KW"/>
</dbReference>
<evidence type="ECO:0000313" key="7">
    <source>
        <dbReference type="Proteomes" id="UP000256805"/>
    </source>
</evidence>
<keyword evidence="3" id="KW-0238">DNA-binding</keyword>
<reference evidence="6 7" key="1">
    <citation type="submission" date="2018-01" db="EMBL/GenBank/DDBJ databases">
        <authorList>
            <person name="Gaut B.S."/>
            <person name="Morton B.R."/>
            <person name="Clegg M.T."/>
            <person name="Duvall M.R."/>
        </authorList>
    </citation>
    <scope>NUCLEOTIDE SEQUENCE [LARGE SCALE GENOMIC DNA]</scope>
    <source>
        <strain evidence="6">Cupriavidus taiwanensis cmp 52</strain>
    </source>
</reference>
<dbReference type="EMBL" id="OVTA01000047">
    <property type="protein sequence ID" value="SPS01841.1"/>
    <property type="molecule type" value="Genomic_DNA"/>
</dbReference>
<dbReference type="InterPro" id="IPR005119">
    <property type="entry name" value="LysR_subst-bd"/>
</dbReference>
<dbReference type="InterPro" id="IPR036390">
    <property type="entry name" value="WH_DNA-bd_sf"/>
</dbReference>
<dbReference type="InterPro" id="IPR036388">
    <property type="entry name" value="WH-like_DNA-bd_sf"/>
</dbReference>
<protein>
    <submittedName>
        <fullName evidence="6">LysR family transcriptional regulator</fullName>
    </submittedName>
</protein>
<evidence type="ECO:0000256" key="1">
    <source>
        <dbReference type="ARBA" id="ARBA00009437"/>
    </source>
</evidence>
<dbReference type="AlphaFoldDB" id="A0A375JB88"/>
<accession>A0A375JB88</accession>
<evidence type="ECO:0000259" key="5">
    <source>
        <dbReference type="PROSITE" id="PS50931"/>
    </source>
</evidence>
<organism evidence="6 7">
    <name type="scientific">Cupriavidus taiwanensis</name>
    <dbReference type="NCBI Taxonomy" id="164546"/>
    <lineage>
        <taxon>Bacteria</taxon>
        <taxon>Pseudomonadati</taxon>
        <taxon>Pseudomonadota</taxon>
        <taxon>Betaproteobacteria</taxon>
        <taxon>Burkholderiales</taxon>
        <taxon>Burkholderiaceae</taxon>
        <taxon>Cupriavidus</taxon>
    </lineage>
</organism>
<dbReference type="PROSITE" id="PS50931">
    <property type="entry name" value="HTH_LYSR"/>
    <property type="match status" value="1"/>
</dbReference>
<evidence type="ECO:0000256" key="3">
    <source>
        <dbReference type="ARBA" id="ARBA00023125"/>
    </source>
</evidence>
<sequence length="316" mass="33946">MNGLSFQALVRRVDLFTLKLFLSAVEEGQIGRAAAREHIAPSAATKRIQDLEDLAGLKLFERNPKGVVPSPAGEVLARHIRMMLNNLEAMRREIGEFAEGVRGHIGVCAPRLLIVHFLAREVAEFLQSYPQAEVDLREDNNAGAVRALTLGEVDLAVFVASPDLPTEGIESFECGRDRLVAVVPRGHPWCGREGLTLEELLEADIVGPAGTTLLPNLRRAAAAIGREVHSKFNVNTVEAARSMVAAGLGVTIQPASMLSTEDHGQMGTGPVCSVPLDGEWAMRSHRVGMLRGKSLGPACVAFIHQLTGHHEAAADA</sequence>
<dbReference type="PANTHER" id="PTHR30419:SF2">
    <property type="entry name" value="LYSR FAMILY TRANSCRIPTIONAL REGULATOR"/>
    <property type="match status" value="1"/>
</dbReference>
<dbReference type="Proteomes" id="UP000256805">
    <property type="component" value="Unassembled WGS sequence"/>
</dbReference>